<dbReference type="Proteomes" id="UP000291404">
    <property type="component" value="Unassembled WGS sequence"/>
</dbReference>
<name>A0A4Q9KUT6_9MICR</name>
<comment type="caution">
    <text evidence="1">The sequence shown here is derived from an EMBL/GenBank/DDBJ whole genome shotgun (WGS) entry which is preliminary data.</text>
</comment>
<dbReference type="VEuPathDB" id="MicrosporidiaDB:CWI39_2203p0010"/>
<sequence>MCQHCNQSRKTVDHLATRCEKMLVQEILDNEYAEIRVVTRIKTDVKIRCNRQDIYILDKKHNRITLIEYDLLANELGFVYKCSVEIIPYVMTWDGIVTKYYKTYVKRLQIPMNVEAYIQFIVLKKTVETISFDRLRGLEASLSVILRAEMHKQPIPPLKQVENEEDDVKTENTKNILPLILDGITTARNQQLIQMKSWSLRKR</sequence>
<protein>
    <submittedName>
        <fullName evidence="1">Uncharacterized protein</fullName>
    </submittedName>
</protein>
<evidence type="ECO:0000313" key="2">
    <source>
        <dbReference type="Proteomes" id="UP000291404"/>
    </source>
</evidence>
<organism evidence="1 2">
    <name type="scientific">Hamiltosporidium magnivora</name>
    <dbReference type="NCBI Taxonomy" id="148818"/>
    <lineage>
        <taxon>Eukaryota</taxon>
        <taxon>Fungi</taxon>
        <taxon>Fungi incertae sedis</taxon>
        <taxon>Microsporidia</taxon>
        <taxon>Dubosqiidae</taxon>
        <taxon>Hamiltosporidium</taxon>
    </lineage>
</organism>
<keyword evidence="2" id="KW-1185">Reference proteome</keyword>
<gene>
    <name evidence="1" type="ORF">CWI36_2438p0010</name>
</gene>
<proteinExistence type="predicted"/>
<reference evidence="1 2" key="1">
    <citation type="submission" date="2017-12" db="EMBL/GenBank/DDBJ databases">
        <authorList>
            <person name="Pombert J.-F."/>
            <person name="Haag K.L."/>
            <person name="Ebert D."/>
        </authorList>
    </citation>
    <scope>NUCLEOTIDE SEQUENCE [LARGE SCALE GENOMIC DNA]</scope>
    <source>
        <strain evidence="1">BE-OM-2</strain>
    </source>
</reference>
<dbReference type="VEuPathDB" id="MicrosporidiaDB:CWI36_2438p0010"/>
<evidence type="ECO:0000313" key="1">
    <source>
        <dbReference type="EMBL" id="TBT98324.1"/>
    </source>
</evidence>
<dbReference type="EMBL" id="PITI01002438">
    <property type="protein sequence ID" value="TBT98324.1"/>
    <property type="molecule type" value="Genomic_DNA"/>
</dbReference>
<accession>A0A4Q9KUT6</accession>
<dbReference type="AlphaFoldDB" id="A0A4Q9KUT6"/>